<organism evidence="6">
    <name type="scientific">Corethron hystrix</name>
    <dbReference type="NCBI Taxonomy" id="216773"/>
    <lineage>
        <taxon>Eukaryota</taxon>
        <taxon>Sar</taxon>
        <taxon>Stramenopiles</taxon>
        <taxon>Ochrophyta</taxon>
        <taxon>Bacillariophyta</taxon>
        <taxon>Coscinodiscophyceae</taxon>
        <taxon>Corethrophycidae</taxon>
        <taxon>Corethrales</taxon>
        <taxon>Corethraceae</taxon>
        <taxon>Corethron</taxon>
    </lineage>
</organism>
<dbReference type="GO" id="GO:0070189">
    <property type="term" value="P:kynurenine metabolic process"/>
    <property type="evidence" value="ECO:0007669"/>
    <property type="project" value="TreeGrafter"/>
</dbReference>
<evidence type="ECO:0000256" key="1">
    <source>
        <dbReference type="ARBA" id="ARBA00001974"/>
    </source>
</evidence>
<comment type="cofactor">
    <cofactor evidence="1">
        <name>FAD</name>
        <dbReference type="ChEBI" id="CHEBI:57692"/>
    </cofactor>
</comment>
<protein>
    <recommendedName>
        <fullName evidence="7">FAD-binding domain-containing protein</fullName>
    </recommendedName>
</protein>
<accession>A0A7S1BDM1</accession>
<evidence type="ECO:0000256" key="4">
    <source>
        <dbReference type="ARBA" id="ARBA00023002"/>
    </source>
</evidence>
<sequence>MKYTQFLFLFSLSVANGYGVIPTSTTVICGGGPAGLLGAIMMAQKFPDQKVKVFDRLEPPPSPFDSTVWSDISRFYLIGLSGRGQVSLDKFGVWNEVEDACTAVVGRKDWAPGSNEAVERIYLDRNFTTQVLPRDKLVGVLYQHILDNYSSQVELNYGYDVQPLNFGEDGSGAVTLAVTKCSEKENQDLECDMNSVNHITADFLIAADGTARTIANEIEENDKKRRKLMNPLKRLLAGKPFTVTRYEDDNKRIYKTIPMKLPADWRPDINYSARSKGGRLILDALPANEKGEFCGVMLLRKDDEMAQSDADPQKFREFINEYLPMFSNIVDDGTVSKVAQKSPSFIPAFRYVGPRLHCGECTVVLGDCAHTVKPYFGLGANCALEDIVILSDAIDETESVKDAIQDFSKRRAKDSKTIVRISRDLDRPGTLGVFTFVIPIILDAIFSKIAPKVFAPNMISMVQREDMTFENIGKRKRMDRFLQLTIISAGISGATASIRAILRTWGRLLGRRELLIARSIGMSILGCVFLQKTLPFLVPGMAPADLLAITKTSVTEKDAISAKR</sequence>
<dbReference type="Gene3D" id="3.50.50.60">
    <property type="entry name" value="FAD/NAD(P)-binding domain"/>
    <property type="match status" value="1"/>
</dbReference>
<dbReference type="PRINTS" id="PR00420">
    <property type="entry name" value="RNGMNOXGNASE"/>
</dbReference>
<dbReference type="EMBL" id="HBFR01015098">
    <property type="protein sequence ID" value="CAD8883821.1"/>
    <property type="molecule type" value="Transcribed_RNA"/>
</dbReference>
<feature type="chain" id="PRO_5031243925" description="FAD-binding domain-containing protein" evidence="5">
    <location>
        <begin position="18"/>
        <end position="564"/>
    </location>
</feature>
<dbReference type="PANTHER" id="PTHR46028:SF2">
    <property type="entry name" value="KYNURENINE 3-MONOOXYGENASE"/>
    <property type="match status" value="1"/>
</dbReference>
<keyword evidence="4" id="KW-0560">Oxidoreductase</keyword>
<proteinExistence type="predicted"/>
<name>A0A7S1BDM1_9STRA</name>
<feature type="signal peptide" evidence="5">
    <location>
        <begin position="1"/>
        <end position="17"/>
    </location>
</feature>
<dbReference type="SUPFAM" id="SSF51905">
    <property type="entry name" value="FAD/NAD(P)-binding domain"/>
    <property type="match status" value="1"/>
</dbReference>
<evidence type="ECO:0008006" key="7">
    <source>
        <dbReference type="Google" id="ProtNLM"/>
    </source>
</evidence>
<evidence type="ECO:0000256" key="3">
    <source>
        <dbReference type="ARBA" id="ARBA00022827"/>
    </source>
</evidence>
<dbReference type="GO" id="GO:0004502">
    <property type="term" value="F:kynurenine 3-monooxygenase activity"/>
    <property type="evidence" value="ECO:0007669"/>
    <property type="project" value="TreeGrafter"/>
</dbReference>
<gene>
    <name evidence="6" type="ORF">CHYS00102_LOCUS11017</name>
</gene>
<keyword evidence="3" id="KW-0274">FAD</keyword>
<dbReference type="AlphaFoldDB" id="A0A7S1BDM1"/>
<evidence type="ECO:0000313" key="6">
    <source>
        <dbReference type="EMBL" id="CAD8883821.1"/>
    </source>
</evidence>
<keyword evidence="2" id="KW-0285">Flavoprotein</keyword>
<dbReference type="PANTHER" id="PTHR46028">
    <property type="entry name" value="KYNURENINE 3-MONOOXYGENASE"/>
    <property type="match status" value="1"/>
</dbReference>
<keyword evidence="5" id="KW-0732">Signal</keyword>
<evidence type="ECO:0000256" key="5">
    <source>
        <dbReference type="SAM" id="SignalP"/>
    </source>
</evidence>
<dbReference type="InterPro" id="IPR036188">
    <property type="entry name" value="FAD/NAD-bd_sf"/>
</dbReference>
<reference evidence="6" key="1">
    <citation type="submission" date="2021-01" db="EMBL/GenBank/DDBJ databases">
        <authorList>
            <person name="Corre E."/>
            <person name="Pelletier E."/>
            <person name="Niang G."/>
            <person name="Scheremetjew M."/>
            <person name="Finn R."/>
            <person name="Kale V."/>
            <person name="Holt S."/>
            <person name="Cochrane G."/>
            <person name="Meng A."/>
            <person name="Brown T."/>
            <person name="Cohen L."/>
        </authorList>
    </citation>
    <scope>NUCLEOTIDE SEQUENCE</scope>
    <source>
        <strain evidence="6">308</strain>
    </source>
</reference>
<evidence type="ECO:0000256" key="2">
    <source>
        <dbReference type="ARBA" id="ARBA00022630"/>
    </source>
</evidence>